<accession>A0A9W9DLJ8</accession>
<gene>
    <name evidence="2" type="ORF">J3R30DRAFT_3491676</name>
</gene>
<organism evidence="2 3">
    <name type="scientific">Lentinula aciculospora</name>
    <dbReference type="NCBI Taxonomy" id="153920"/>
    <lineage>
        <taxon>Eukaryota</taxon>
        <taxon>Fungi</taxon>
        <taxon>Dikarya</taxon>
        <taxon>Basidiomycota</taxon>
        <taxon>Agaricomycotina</taxon>
        <taxon>Agaricomycetes</taxon>
        <taxon>Agaricomycetidae</taxon>
        <taxon>Agaricales</taxon>
        <taxon>Marasmiineae</taxon>
        <taxon>Omphalotaceae</taxon>
        <taxon>Lentinula</taxon>
    </lineage>
</organism>
<dbReference type="EMBL" id="JAOTPV010000012">
    <property type="protein sequence ID" value="KAJ4476201.1"/>
    <property type="molecule type" value="Genomic_DNA"/>
</dbReference>
<dbReference type="Proteomes" id="UP001150266">
    <property type="component" value="Unassembled WGS sequence"/>
</dbReference>
<protein>
    <submittedName>
        <fullName evidence="2">Uncharacterized protein</fullName>
    </submittedName>
</protein>
<evidence type="ECO:0000313" key="2">
    <source>
        <dbReference type="EMBL" id="KAJ4476201.1"/>
    </source>
</evidence>
<feature type="region of interest" description="Disordered" evidence="1">
    <location>
        <begin position="102"/>
        <end position="121"/>
    </location>
</feature>
<sequence length="178" mass="19455">MKMPWQHKSGLFYARKEELRTCKMANDGDFDEHVKLMQNKVKSARDVGATILDGQFRVILLSSLPIDWDSEMTNVPGTTTEAEAKEIKLKALLATVVANTTTTSTGNANRRDRPLPGRPCTNQGCPKPATILTATHATKDCWAPGGANRQGMGATLAQGLSRVPLPMLSKRLQPKHMS</sequence>
<dbReference type="AlphaFoldDB" id="A0A9W9DLJ8"/>
<keyword evidence="3" id="KW-1185">Reference proteome</keyword>
<dbReference type="OrthoDB" id="2966558at2759"/>
<comment type="caution">
    <text evidence="2">The sequence shown here is derived from an EMBL/GenBank/DDBJ whole genome shotgun (WGS) entry which is preliminary data.</text>
</comment>
<reference evidence="2" key="1">
    <citation type="submission" date="2022-08" db="EMBL/GenBank/DDBJ databases">
        <title>A Global Phylogenomic Analysis of the Shiitake Genus Lentinula.</title>
        <authorList>
            <consortium name="DOE Joint Genome Institute"/>
            <person name="Sierra-Patev S."/>
            <person name="Min B."/>
            <person name="Naranjo-Ortiz M."/>
            <person name="Looney B."/>
            <person name="Konkel Z."/>
            <person name="Slot J.C."/>
            <person name="Sakamoto Y."/>
            <person name="Steenwyk J.L."/>
            <person name="Rokas A."/>
            <person name="Carro J."/>
            <person name="Camarero S."/>
            <person name="Ferreira P."/>
            <person name="Molpeceres G."/>
            <person name="Ruiz-Duenas F.J."/>
            <person name="Serrano A."/>
            <person name="Henrissat B."/>
            <person name="Drula E."/>
            <person name="Hughes K.W."/>
            <person name="Mata J.L."/>
            <person name="Ishikawa N.K."/>
            <person name="Vargas-Isla R."/>
            <person name="Ushijima S."/>
            <person name="Smith C.A."/>
            <person name="Ahrendt S."/>
            <person name="Andreopoulos W."/>
            <person name="He G."/>
            <person name="Labutti K."/>
            <person name="Lipzen A."/>
            <person name="Ng V."/>
            <person name="Riley R."/>
            <person name="Sandor L."/>
            <person name="Barry K."/>
            <person name="Martinez A.T."/>
            <person name="Xiao Y."/>
            <person name="Gibbons J.G."/>
            <person name="Terashima K."/>
            <person name="Grigoriev I.V."/>
            <person name="Hibbett D.S."/>
        </authorList>
    </citation>
    <scope>NUCLEOTIDE SEQUENCE</scope>
    <source>
        <strain evidence="2">JLM2183</strain>
    </source>
</reference>
<proteinExistence type="predicted"/>
<evidence type="ECO:0000313" key="3">
    <source>
        <dbReference type="Proteomes" id="UP001150266"/>
    </source>
</evidence>
<name>A0A9W9DLJ8_9AGAR</name>
<evidence type="ECO:0000256" key="1">
    <source>
        <dbReference type="SAM" id="MobiDB-lite"/>
    </source>
</evidence>